<dbReference type="Pfam" id="PF03799">
    <property type="entry name" value="FtsQ_DivIB_C"/>
    <property type="match status" value="1"/>
</dbReference>
<name>A0ABV8CF57_9GAMM</name>
<keyword evidence="4 9" id="KW-0132">Cell division</keyword>
<gene>
    <name evidence="9" type="primary">ftsQ</name>
    <name evidence="11" type="ORF">ACFORL_07795</name>
</gene>
<protein>
    <recommendedName>
        <fullName evidence="9">Cell division protein FtsQ</fullName>
    </recommendedName>
</protein>
<proteinExistence type="inferred from homology"/>
<reference evidence="12" key="1">
    <citation type="journal article" date="2019" name="Int. J. Syst. Evol. Microbiol.">
        <title>The Global Catalogue of Microorganisms (GCM) 10K type strain sequencing project: providing services to taxonomists for standard genome sequencing and annotation.</title>
        <authorList>
            <consortium name="The Broad Institute Genomics Platform"/>
            <consortium name="The Broad Institute Genome Sequencing Center for Infectious Disease"/>
            <person name="Wu L."/>
            <person name="Ma J."/>
        </authorList>
    </citation>
    <scope>NUCLEOTIDE SEQUENCE [LARGE SCALE GENOMIC DNA]</scope>
    <source>
        <strain evidence="12">CCUG 59858</strain>
    </source>
</reference>
<evidence type="ECO:0000256" key="1">
    <source>
        <dbReference type="ARBA" id="ARBA00004370"/>
    </source>
</evidence>
<keyword evidence="12" id="KW-1185">Reference proteome</keyword>
<evidence type="ECO:0000259" key="10">
    <source>
        <dbReference type="PROSITE" id="PS51779"/>
    </source>
</evidence>
<dbReference type="Gene3D" id="3.40.50.11690">
    <property type="entry name" value="Cell division protein FtsQ/DivIB"/>
    <property type="match status" value="1"/>
</dbReference>
<dbReference type="PANTHER" id="PTHR35851">
    <property type="entry name" value="CELL DIVISION PROTEIN FTSQ"/>
    <property type="match status" value="1"/>
</dbReference>
<evidence type="ECO:0000256" key="3">
    <source>
        <dbReference type="ARBA" id="ARBA00022519"/>
    </source>
</evidence>
<comment type="subcellular location">
    <subcellularLocation>
        <location evidence="9">Cell inner membrane</location>
        <topology evidence="9">Single-pass type II membrane protein</topology>
    </subcellularLocation>
    <subcellularLocation>
        <location evidence="1">Membrane</location>
    </subcellularLocation>
    <text evidence="9">Localizes to the division septum.</text>
</comment>
<keyword evidence="7 9" id="KW-0472">Membrane</keyword>
<comment type="caution">
    <text evidence="11">The sequence shown here is derived from an EMBL/GenBank/DDBJ whole genome shotgun (WGS) entry which is preliminary data.</text>
</comment>
<dbReference type="InterPro" id="IPR013685">
    <property type="entry name" value="POTRA_FtsQ_type"/>
</dbReference>
<dbReference type="InterPro" id="IPR045335">
    <property type="entry name" value="FtsQ_C_sf"/>
</dbReference>
<dbReference type="GO" id="GO:0051301">
    <property type="term" value="P:cell division"/>
    <property type="evidence" value="ECO:0007669"/>
    <property type="project" value="UniProtKB-KW"/>
</dbReference>
<evidence type="ECO:0000256" key="6">
    <source>
        <dbReference type="ARBA" id="ARBA00022989"/>
    </source>
</evidence>
<sequence>MEADKEQLRYAGLLTLLVMCALFLAARLIYLYVADPLRFPINTVKISAVYSHISHKELEKVLENYLTASFFTLPVGNLHKDLMALPWAGQAEIERIWPDTLKITLAEKIPVAIWNNALLTEKAEVFNEGSVLGDESLPKLSGPVNQHQEVLQVYKKMSKILSIYGLHAAALAWRDNGAWELDLSNGIKLRLGKRDLETRITRFCKAYPAVFADKPEQLASVDLRYPRGMAVQWKK</sequence>
<dbReference type="InterPro" id="IPR005548">
    <property type="entry name" value="Cell_div_FtsQ/DivIB_C"/>
</dbReference>
<dbReference type="EMBL" id="JBHSAB010000016">
    <property type="protein sequence ID" value="MFC3908974.1"/>
    <property type="molecule type" value="Genomic_DNA"/>
</dbReference>
<evidence type="ECO:0000256" key="8">
    <source>
        <dbReference type="ARBA" id="ARBA00023306"/>
    </source>
</evidence>
<evidence type="ECO:0000256" key="5">
    <source>
        <dbReference type="ARBA" id="ARBA00022692"/>
    </source>
</evidence>
<dbReference type="Pfam" id="PF08478">
    <property type="entry name" value="POTRA_1"/>
    <property type="match status" value="1"/>
</dbReference>
<evidence type="ECO:0000313" key="12">
    <source>
        <dbReference type="Proteomes" id="UP001595758"/>
    </source>
</evidence>
<comment type="subunit">
    <text evidence="9">Part of a complex composed of FtsB, FtsL and FtsQ.</text>
</comment>
<evidence type="ECO:0000256" key="9">
    <source>
        <dbReference type="HAMAP-Rule" id="MF_00911"/>
    </source>
</evidence>
<feature type="domain" description="POTRA" evidence="10">
    <location>
        <begin position="39"/>
        <end position="108"/>
    </location>
</feature>
<dbReference type="Gene3D" id="3.10.20.310">
    <property type="entry name" value="membrane protein fhac"/>
    <property type="match status" value="1"/>
</dbReference>
<keyword evidence="6 9" id="KW-1133">Transmembrane helix</keyword>
<dbReference type="PROSITE" id="PS51779">
    <property type="entry name" value="POTRA"/>
    <property type="match status" value="1"/>
</dbReference>
<evidence type="ECO:0000256" key="7">
    <source>
        <dbReference type="ARBA" id="ARBA00023136"/>
    </source>
</evidence>
<dbReference type="PANTHER" id="PTHR35851:SF1">
    <property type="entry name" value="CELL DIVISION PROTEIN FTSQ"/>
    <property type="match status" value="1"/>
</dbReference>
<keyword evidence="3 9" id="KW-0997">Cell inner membrane</keyword>
<comment type="function">
    <text evidence="9">Essential cell division protein. May link together the upstream cell division proteins, which are predominantly cytoplasmic, with the downstream cell division proteins, which are predominantly periplasmic. May control correct divisome assembly.</text>
</comment>
<keyword evidence="5 9" id="KW-0812">Transmembrane</keyword>
<organism evidence="11 12">
    <name type="scientific">Legionella dresdenensis</name>
    <dbReference type="NCBI Taxonomy" id="450200"/>
    <lineage>
        <taxon>Bacteria</taxon>
        <taxon>Pseudomonadati</taxon>
        <taxon>Pseudomonadota</taxon>
        <taxon>Gammaproteobacteria</taxon>
        <taxon>Legionellales</taxon>
        <taxon>Legionellaceae</taxon>
        <taxon>Legionella</taxon>
    </lineage>
</organism>
<dbReference type="InterPro" id="IPR034746">
    <property type="entry name" value="POTRA"/>
</dbReference>
<keyword evidence="2 9" id="KW-1003">Cell membrane</keyword>
<keyword evidence="8 9" id="KW-0131">Cell cycle</keyword>
<dbReference type="HAMAP" id="MF_00911">
    <property type="entry name" value="FtsQ_subfam"/>
    <property type="match status" value="1"/>
</dbReference>
<comment type="similarity">
    <text evidence="9">Belongs to the FtsQ/DivIB family. FtsQ subfamily.</text>
</comment>
<dbReference type="Proteomes" id="UP001595758">
    <property type="component" value="Unassembled WGS sequence"/>
</dbReference>
<evidence type="ECO:0000256" key="4">
    <source>
        <dbReference type="ARBA" id="ARBA00022618"/>
    </source>
</evidence>
<evidence type="ECO:0000256" key="2">
    <source>
        <dbReference type="ARBA" id="ARBA00022475"/>
    </source>
</evidence>
<accession>A0ABV8CF57</accession>
<evidence type="ECO:0000313" key="11">
    <source>
        <dbReference type="EMBL" id="MFC3908974.1"/>
    </source>
</evidence>
<dbReference type="RefSeq" id="WP_382342757.1">
    <property type="nucleotide sequence ID" value="NZ_JBHSAB010000016.1"/>
</dbReference>
<feature type="transmembrane region" description="Helical" evidence="9">
    <location>
        <begin position="12"/>
        <end position="33"/>
    </location>
</feature>
<dbReference type="InterPro" id="IPR026579">
    <property type="entry name" value="FtsQ"/>
</dbReference>